<dbReference type="Proteomes" id="UP000600865">
    <property type="component" value="Unassembled WGS sequence"/>
</dbReference>
<feature type="transmembrane region" description="Helical" evidence="1">
    <location>
        <begin position="126"/>
        <end position="148"/>
    </location>
</feature>
<evidence type="ECO:0000313" key="3">
    <source>
        <dbReference type="Proteomes" id="UP000600865"/>
    </source>
</evidence>
<evidence type="ECO:0008006" key="4">
    <source>
        <dbReference type="Google" id="ProtNLM"/>
    </source>
</evidence>
<feature type="transmembrane region" description="Helical" evidence="1">
    <location>
        <begin position="160"/>
        <end position="178"/>
    </location>
</feature>
<accession>A0A918KKK4</accession>
<dbReference type="AlphaFoldDB" id="A0A918KKK4"/>
<keyword evidence="1" id="KW-0472">Membrane</keyword>
<sequence>MDFFNGLLNELTSGERPVLSFLFFLNIVLLVLSRPIVNLVAPNQDNKTQIKIAQSLNILVLFFQIVDFGLRRTFEEYSGGYLIDLGVSLMVIYTGVFFYSVSGTYTRKRFGKSREVDKQTIYLETYNSRLVNIVLLTVIVLTVIYGLIKIWGADSLLETTGIFGIFILFMSFTSSIWAPDIVSGLIILNSEMIVDGDVVVVEGHKDEFIVARVTLIYVVLYDVRNNHRTLLRNTQFIKGRIDNFSRIASSDGIRQALRYNIGYPEMGETAELREAALLSFRKDVDDMFKRSFDACAIKDDIKINRNKPFEWRMTNAGDYALEYTLWAYLDRIPNTKVTATIRRHLMGTMYKINEAVYTASVIEGVELSTPDLVTAKLQTQQPDDRRV</sequence>
<keyword evidence="1" id="KW-1133">Transmembrane helix</keyword>
<feature type="transmembrane region" description="Helical" evidence="1">
    <location>
        <begin position="20"/>
        <end position="40"/>
    </location>
</feature>
<evidence type="ECO:0000256" key="1">
    <source>
        <dbReference type="SAM" id="Phobius"/>
    </source>
</evidence>
<name>A0A918KKK4_9PROT</name>
<dbReference type="EMBL" id="BMYV01000001">
    <property type="protein sequence ID" value="GGX65891.1"/>
    <property type="molecule type" value="Genomic_DNA"/>
</dbReference>
<gene>
    <name evidence="2" type="ORF">GCM10011309_15210</name>
</gene>
<proteinExistence type="predicted"/>
<feature type="transmembrane region" description="Helical" evidence="1">
    <location>
        <begin position="52"/>
        <end position="70"/>
    </location>
</feature>
<protein>
    <recommendedName>
        <fullName evidence="4">Mechanosensitive ion channel</fullName>
    </recommendedName>
</protein>
<keyword evidence="3" id="KW-1185">Reference proteome</keyword>
<feature type="transmembrane region" description="Helical" evidence="1">
    <location>
        <begin position="82"/>
        <end position="105"/>
    </location>
</feature>
<organism evidence="2 3">
    <name type="scientific">Litorimonas cladophorae</name>
    <dbReference type="NCBI Taxonomy" id="1220491"/>
    <lineage>
        <taxon>Bacteria</taxon>
        <taxon>Pseudomonadati</taxon>
        <taxon>Pseudomonadota</taxon>
        <taxon>Alphaproteobacteria</taxon>
        <taxon>Maricaulales</taxon>
        <taxon>Robiginitomaculaceae</taxon>
    </lineage>
</organism>
<reference evidence="2 3" key="1">
    <citation type="journal article" date="2014" name="Int. J. Syst. Evol. Microbiol.">
        <title>Complete genome sequence of Corynebacterium casei LMG S-19264T (=DSM 44701T), isolated from a smear-ripened cheese.</title>
        <authorList>
            <consortium name="US DOE Joint Genome Institute (JGI-PGF)"/>
            <person name="Walter F."/>
            <person name="Albersmeier A."/>
            <person name="Kalinowski J."/>
            <person name="Ruckert C."/>
        </authorList>
    </citation>
    <scope>NUCLEOTIDE SEQUENCE [LARGE SCALE GENOMIC DNA]</scope>
    <source>
        <strain evidence="2 3">KCTC 23968</strain>
    </source>
</reference>
<comment type="caution">
    <text evidence="2">The sequence shown here is derived from an EMBL/GenBank/DDBJ whole genome shotgun (WGS) entry which is preliminary data.</text>
</comment>
<dbReference type="RefSeq" id="WP_189583549.1">
    <property type="nucleotide sequence ID" value="NZ_BMYV01000001.1"/>
</dbReference>
<keyword evidence="1" id="KW-0812">Transmembrane</keyword>
<evidence type="ECO:0000313" key="2">
    <source>
        <dbReference type="EMBL" id="GGX65891.1"/>
    </source>
</evidence>